<dbReference type="RefSeq" id="XP_005841033.1">
    <property type="nucleotide sequence ID" value="XM_005840976.1"/>
</dbReference>
<dbReference type="EnsemblProtists" id="EKX54053">
    <property type="protein sequence ID" value="EKX54053"/>
    <property type="gene ID" value="GUITHDRAFT_160793"/>
</dbReference>
<reference evidence="1 3" key="1">
    <citation type="journal article" date="2012" name="Nature">
        <title>Algal genomes reveal evolutionary mosaicism and the fate of nucleomorphs.</title>
        <authorList>
            <consortium name="DOE Joint Genome Institute"/>
            <person name="Curtis B.A."/>
            <person name="Tanifuji G."/>
            <person name="Burki F."/>
            <person name="Gruber A."/>
            <person name="Irimia M."/>
            <person name="Maruyama S."/>
            <person name="Arias M.C."/>
            <person name="Ball S.G."/>
            <person name="Gile G.H."/>
            <person name="Hirakawa Y."/>
            <person name="Hopkins J.F."/>
            <person name="Kuo A."/>
            <person name="Rensing S.A."/>
            <person name="Schmutz J."/>
            <person name="Symeonidi A."/>
            <person name="Elias M."/>
            <person name="Eveleigh R.J."/>
            <person name="Herman E.K."/>
            <person name="Klute M.J."/>
            <person name="Nakayama T."/>
            <person name="Obornik M."/>
            <person name="Reyes-Prieto A."/>
            <person name="Armbrust E.V."/>
            <person name="Aves S.J."/>
            <person name="Beiko R.G."/>
            <person name="Coutinho P."/>
            <person name="Dacks J.B."/>
            <person name="Durnford D.G."/>
            <person name="Fast N.M."/>
            <person name="Green B.R."/>
            <person name="Grisdale C.J."/>
            <person name="Hempel F."/>
            <person name="Henrissat B."/>
            <person name="Hoppner M.P."/>
            <person name="Ishida K."/>
            <person name="Kim E."/>
            <person name="Koreny L."/>
            <person name="Kroth P.G."/>
            <person name="Liu Y."/>
            <person name="Malik S.B."/>
            <person name="Maier U.G."/>
            <person name="McRose D."/>
            <person name="Mock T."/>
            <person name="Neilson J.A."/>
            <person name="Onodera N.T."/>
            <person name="Poole A.M."/>
            <person name="Pritham E.J."/>
            <person name="Richards T.A."/>
            <person name="Rocap G."/>
            <person name="Roy S.W."/>
            <person name="Sarai C."/>
            <person name="Schaack S."/>
            <person name="Shirato S."/>
            <person name="Slamovits C.H."/>
            <person name="Spencer D.F."/>
            <person name="Suzuki S."/>
            <person name="Worden A.Z."/>
            <person name="Zauner S."/>
            <person name="Barry K."/>
            <person name="Bell C."/>
            <person name="Bharti A.K."/>
            <person name="Crow J.A."/>
            <person name="Grimwood J."/>
            <person name="Kramer R."/>
            <person name="Lindquist E."/>
            <person name="Lucas S."/>
            <person name="Salamov A."/>
            <person name="McFadden G.I."/>
            <person name="Lane C.E."/>
            <person name="Keeling P.J."/>
            <person name="Gray M.W."/>
            <person name="Grigoriev I.V."/>
            <person name="Archibald J.M."/>
        </authorList>
    </citation>
    <scope>NUCLEOTIDE SEQUENCE</scope>
    <source>
        <strain evidence="1 3">CCMP2712</strain>
    </source>
</reference>
<keyword evidence="3" id="KW-1185">Reference proteome</keyword>
<evidence type="ECO:0000313" key="1">
    <source>
        <dbReference type="EMBL" id="EKX54053.1"/>
    </source>
</evidence>
<dbReference type="OMA" id="WDQFPKL"/>
<evidence type="ECO:0000313" key="3">
    <source>
        <dbReference type="Proteomes" id="UP000011087"/>
    </source>
</evidence>
<name>L1K101_GUITC</name>
<gene>
    <name evidence="1" type="ORF">GUITHDRAFT_160793</name>
</gene>
<sequence>MESVPELKPGCKGFCVLFRVPNAATDKVDKFFDGHQAFMRKTHPTSGTEEPVVISYHVMRSPELVNNLDPSQGTTGFTMYSMVEAYRSMEGCAKHMELGQKTGDLFKELVEMISAYCKVALMFGGVIGTMEVAIQNINSSITKGTMGFHGYFRATNDEEETFLDKFIVEHTNFMNETHHITGDTEPRLLYFAWSKTEELVNPVNPEEGKTGSKVYSLVEIYRGDAGCAAHMEAGQNSAIWSDFVKALSYSPGGIFGGTVVWTI</sequence>
<dbReference type="Proteomes" id="UP000011087">
    <property type="component" value="Unassembled WGS sequence"/>
</dbReference>
<proteinExistence type="predicted"/>
<dbReference type="AlphaFoldDB" id="L1K101"/>
<protein>
    <recommendedName>
        <fullName evidence="4">ABM domain-containing protein</fullName>
    </recommendedName>
</protein>
<accession>L1K101</accession>
<dbReference type="KEGG" id="gtt:GUITHDRAFT_160793"/>
<dbReference type="PaxDb" id="55529-EKX54053"/>
<reference evidence="2" key="3">
    <citation type="submission" date="2015-06" db="UniProtKB">
        <authorList>
            <consortium name="EnsemblProtists"/>
        </authorList>
    </citation>
    <scope>IDENTIFICATION</scope>
</reference>
<organism evidence="1">
    <name type="scientific">Guillardia theta (strain CCMP2712)</name>
    <name type="common">Cryptophyte</name>
    <dbReference type="NCBI Taxonomy" id="905079"/>
    <lineage>
        <taxon>Eukaryota</taxon>
        <taxon>Cryptophyceae</taxon>
        <taxon>Pyrenomonadales</taxon>
        <taxon>Geminigeraceae</taxon>
        <taxon>Guillardia</taxon>
    </lineage>
</organism>
<dbReference type="eggNOG" id="ENOG502SDJM">
    <property type="taxonomic scope" value="Eukaryota"/>
</dbReference>
<evidence type="ECO:0000313" key="2">
    <source>
        <dbReference type="EnsemblProtists" id="EKX54053"/>
    </source>
</evidence>
<dbReference type="HOGENOM" id="CLU_1079378_0_0_1"/>
<dbReference type="EMBL" id="JH992968">
    <property type="protein sequence ID" value="EKX54053.1"/>
    <property type="molecule type" value="Genomic_DNA"/>
</dbReference>
<reference evidence="3" key="2">
    <citation type="submission" date="2012-11" db="EMBL/GenBank/DDBJ databases">
        <authorList>
            <person name="Kuo A."/>
            <person name="Curtis B.A."/>
            <person name="Tanifuji G."/>
            <person name="Burki F."/>
            <person name="Gruber A."/>
            <person name="Irimia M."/>
            <person name="Maruyama S."/>
            <person name="Arias M.C."/>
            <person name="Ball S.G."/>
            <person name="Gile G.H."/>
            <person name="Hirakawa Y."/>
            <person name="Hopkins J.F."/>
            <person name="Rensing S.A."/>
            <person name="Schmutz J."/>
            <person name="Symeonidi A."/>
            <person name="Elias M."/>
            <person name="Eveleigh R.J."/>
            <person name="Herman E.K."/>
            <person name="Klute M.J."/>
            <person name="Nakayama T."/>
            <person name="Obornik M."/>
            <person name="Reyes-Prieto A."/>
            <person name="Armbrust E.V."/>
            <person name="Aves S.J."/>
            <person name="Beiko R.G."/>
            <person name="Coutinho P."/>
            <person name="Dacks J.B."/>
            <person name="Durnford D.G."/>
            <person name="Fast N.M."/>
            <person name="Green B.R."/>
            <person name="Grisdale C."/>
            <person name="Hempe F."/>
            <person name="Henrissat B."/>
            <person name="Hoppner M.P."/>
            <person name="Ishida K.-I."/>
            <person name="Kim E."/>
            <person name="Koreny L."/>
            <person name="Kroth P.G."/>
            <person name="Liu Y."/>
            <person name="Malik S.-B."/>
            <person name="Maier U.G."/>
            <person name="McRose D."/>
            <person name="Mock T."/>
            <person name="Neilson J.A."/>
            <person name="Onodera N.T."/>
            <person name="Poole A.M."/>
            <person name="Pritham E.J."/>
            <person name="Richards T.A."/>
            <person name="Rocap G."/>
            <person name="Roy S.W."/>
            <person name="Sarai C."/>
            <person name="Schaack S."/>
            <person name="Shirato S."/>
            <person name="Slamovits C.H."/>
            <person name="Spencer D.F."/>
            <person name="Suzuki S."/>
            <person name="Worden A.Z."/>
            <person name="Zauner S."/>
            <person name="Barry K."/>
            <person name="Bell C."/>
            <person name="Bharti A.K."/>
            <person name="Crow J.A."/>
            <person name="Grimwood J."/>
            <person name="Kramer R."/>
            <person name="Lindquist E."/>
            <person name="Lucas S."/>
            <person name="Salamov A."/>
            <person name="McFadden G.I."/>
            <person name="Lane C.E."/>
            <person name="Keeling P.J."/>
            <person name="Gray M.W."/>
            <person name="Grigoriev I.V."/>
            <person name="Archibald J.M."/>
        </authorList>
    </citation>
    <scope>NUCLEOTIDE SEQUENCE</scope>
    <source>
        <strain evidence="3">CCMP2712</strain>
    </source>
</reference>
<dbReference type="GeneID" id="17310648"/>
<evidence type="ECO:0008006" key="4">
    <source>
        <dbReference type="Google" id="ProtNLM"/>
    </source>
</evidence>